<dbReference type="EMBL" id="JAGSNF010000009">
    <property type="protein sequence ID" value="MBR7743204.1"/>
    <property type="molecule type" value="Genomic_DNA"/>
</dbReference>
<dbReference type="PANTHER" id="PTHR38011:SF11">
    <property type="entry name" value="2,5-DIAMINO-6-RIBOSYLAMINO-4(3H)-PYRIMIDINONE 5'-PHOSPHATE REDUCTASE"/>
    <property type="match status" value="1"/>
</dbReference>
<comment type="caution">
    <text evidence="2">The sequence shown here is derived from an EMBL/GenBank/DDBJ whole genome shotgun (WGS) entry which is preliminary data.</text>
</comment>
<gene>
    <name evidence="2" type="ORF">KC207_07870</name>
</gene>
<accession>A0A941D6W0</accession>
<sequence>MSLLSYAMNVSLDGVVADTDGDLGWSTPSDELFGWWSDRVASTGTALYGRRLWDDMSGHWLTADERPGVSAAHAEYARRWRAMPKVVFTSAAFAPTWNARVHTGDAVAEIARLRAEDGGRMDVAGATLAASALRAGLVDEIVVVTHPVVVGGGRAFLPSLPDRMTLDLRETRTFPRGVLLTRYAVTG</sequence>
<reference evidence="2" key="1">
    <citation type="submission" date="2021-04" db="EMBL/GenBank/DDBJ databases">
        <title>Phycicoccus avicenniae sp. nov., a novel endophytic actinomycetes isolated from branch of Avicennia mariana.</title>
        <authorList>
            <person name="Tuo L."/>
        </authorList>
    </citation>
    <scope>NUCLEOTIDE SEQUENCE</scope>
    <source>
        <strain evidence="2">BSK3Z-2</strain>
    </source>
</reference>
<evidence type="ECO:0000313" key="3">
    <source>
        <dbReference type="Proteomes" id="UP000677016"/>
    </source>
</evidence>
<dbReference type="InterPro" id="IPR002734">
    <property type="entry name" value="RibDG_C"/>
</dbReference>
<dbReference type="InterPro" id="IPR024072">
    <property type="entry name" value="DHFR-like_dom_sf"/>
</dbReference>
<dbReference type="Pfam" id="PF01872">
    <property type="entry name" value="RibD_C"/>
    <property type="match status" value="1"/>
</dbReference>
<dbReference type="PANTHER" id="PTHR38011">
    <property type="entry name" value="DIHYDROFOLATE REDUCTASE FAMILY PROTEIN (AFU_ORTHOLOGUE AFUA_8G06820)"/>
    <property type="match status" value="1"/>
</dbReference>
<dbReference type="AlphaFoldDB" id="A0A941D6W0"/>
<evidence type="ECO:0000313" key="2">
    <source>
        <dbReference type="EMBL" id="MBR7743204.1"/>
    </source>
</evidence>
<organism evidence="2 3">
    <name type="scientific">Phycicoccus avicenniae</name>
    <dbReference type="NCBI Taxonomy" id="2828860"/>
    <lineage>
        <taxon>Bacteria</taxon>
        <taxon>Bacillati</taxon>
        <taxon>Actinomycetota</taxon>
        <taxon>Actinomycetes</taxon>
        <taxon>Micrococcales</taxon>
        <taxon>Intrasporangiaceae</taxon>
        <taxon>Phycicoccus</taxon>
    </lineage>
</organism>
<dbReference type="SUPFAM" id="SSF53597">
    <property type="entry name" value="Dihydrofolate reductase-like"/>
    <property type="match status" value="1"/>
</dbReference>
<name>A0A941D6W0_9MICO</name>
<dbReference type="GO" id="GO:0008703">
    <property type="term" value="F:5-amino-6-(5-phosphoribosylamino)uracil reductase activity"/>
    <property type="evidence" value="ECO:0007669"/>
    <property type="project" value="InterPro"/>
</dbReference>
<keyword evidence="3" id="KW-1185">Reference proteome</keyword>
<protein>
    <submittedName>
        <fullName evidence="2">Dihydrofolate reductase family protein</fullName>
    </submittedName>
</protein>
<dbReference type="GO" id="GO:0009231">
    <property type="term" value="P:riboflavin biosynthetic process"/>
    <property type="evidence" value="ECO:0007669"/>
    <property type="project" value="InterPro"/>
</dbReference>
<feature type="domain" description="Bacterial bifunctional deaminase-reductase C-terminal" evidence="1">
    <location>
        <begin position="6"/>
        <end position="180"/>
    </location>
</feature>
<dbReference type="Gene3D" id="3.40.430.10">
    <property type="entry name" value="Dihydrofolate Reductase, subunit A"/>
    <property type="match status" value="1"/>
</dbReference>
<proteinExistence type="predicted"/>
<evidence type="ECO:0000259" key="1">
    <source>
        <dbReference type="Pfam" id="PF01872"/>
    </source>
</evidence>
<dbReference type="InterPro" id="IPR050765">
    <property type="entry name" value="Riboflavin_Biosynth_HTPR"/>
</dbReference>
<dbReference type="Proteomes" id="UP000677016">
    <property type="component" value="Unassembled WGS sequence"/>
</dbReference>